<comment type="caution">
    <text evidence="3">The sequence shown here is derived from an EMBL/GenBank/DDBJ whole genome shotgun (WGS) entry which is preliminary data.</text>
</comment>
<dbReference type="InterPro" id="IPR036396">
    <property type="entry name" value="Cyt_P450_sf"/>
</dbReference>
<protein>
    <submittedName>
        <fullName evidence="3">Cytochrome P450</fullName>
    </submittedName>
</protein>
<dbReference type="InterPro" id="IPR017972">
    <property type="entry name" value="Cyt_P450_CS"/>
</dbReference>
<dbReference type="InterPro" id="IPR001128">
    <property type="entry name" value="Cyt_P450"/>
</dbReference>
<proteinExistence type="inferred from homology"/>
<evidence type="ECO:0000256" key="2">
    <source>
        <dbReference type="RuleBase" id="RU000461"/>
    </source>
</evidence>
<dbReference type="Gene3D" id="1.10.630.10">
    <property type="entry name" value="Cytochrome P450"/>
    <property type="match status" value="1"/>
</dbReference>
<reference evidence="4" key="1">
    <citation type="journal article" date="2019" name="Int. J. Syst. Evol. Microbiol.">
        <title>The Global Catalogue of Microorganisms (GCM) 10K type strain sequencing project: providing services to taxonomists for standard genome sequencing and annotation.</title>
        <authorList>
            <consortium name="The Broad Institute Genomics Platform"/>
            <consortium name="The Broad Institute Genome Sequencing Center for Infectious Disease"/>
            <person name="Wu L."/>
            <person name="Ma J."/>
        </authorList>
    </citation>
    <scope>NUCLEOTIDE SEQUENCE [LARGE SCALE GENOMIC DNA]</scope>
    <source>
        <strain evidence="4">JCM 10425</strain>
    </source>
</reference>
<keyword evidence="2" id="KW-0560">Oxidoreductase</keyword>
<evidence type="ECO:0000313" key="4">
    <source>
        <dbReference type="Proteomes" id="UP001500967"/>
    </source>
</evidence>
<dbReference type="PRINTS" id="PR00385">
    <property type="entry name" value="P450"/>
</dbReference>
<dbReference type="RefSeq" id="WP_344650484.1">
    <property type="nucleotide sequence ID" value="NZ_BAAAGX010000016.1"/>
</dbReference>
<name>A0ABP3E6K4_9ACTN</name>
<keyword evidence="2" id="KW-0503">Monooxygenase</keyword>
<dbReference type="CDD" id="cd20625">
    <property type="entry name" value="CYP164-like"/>
    <property type="match status" value="1"/>
</dbReference>
<dbReference type="PANTHER" id="PTHR46696">
    <property type="entry name" value="P450, PUTATIVE (EUROFUNG)-RELATED"/>
    <property type="match status" value="1"/>
</dbReference>
<keyword evidence="4" id="KW-1185">Reference proteome</keyword>
<keyword evidence="2" id="KW-0479">Metal-binding</keyword>
<dbReference type="PRINTS" id="PR00359">
    <property type="entry name" value="BP450"/>
</dbReference>
<keyword evidence="2" id="KW-0408">Iron</keyword>
<evidence type="ECO:0000256" key="1">
    <source>
        <dbReference type="ARBA" id="ARBA00010617"/>
    </source>
</evidence>
<dbReference type="SUPFAM" id="SSF48264">
    <property type="entry name" value="Cytochrome P450"/>
    <property type="match status" value="1"/>
</dbReference>
<dbReference type="InterPro" id="IPR002397">
    <property type="entry name" value="Cyt_P450_B"/>
</dbReference>
<evidence type="ECO:0000313" key="3">
    <source>
        <dbReference type="EMBL" id="GAA0251739.1"/>
    </source>
</evidence>
<gene>
    <name evidence="3" type="ORF">GCM10009539_41130</name>
</gene>
<dbReference type="PANTHER" id="PTHR46696:SF1">
    <property type="entry name" value="CYTOCHROME P450 YJIB-RELATED"/>
    <property type="match status" value="1"/>
</dbReference>
<organism evidence="3 4">
    <name type="scientific">Cryptosporangium japonicum</name>
    <dbReference type="NCBI Taxonomy" id="80872"/>
    <lineage>
        <taxon>Bacteria</taxon>
        <taxon>Bacillati</taxon>
        <taxon>Actinomycetota</taxon>
        <taxon>Actinomycetes</taxon>
        <taxon>Cryptosporangiales</taxon>
        <taxon>Cryptosporangiaceae</taxon>
        <taxon>Cryptosporangium</taxon>
    </lineage>
</organism>
<accession>A0ABP3E6K4</accession>
<keyword evidence="2" id="KW-0349">Heme</keyword>
<sequence length="405" mass="44335">MAEIVQSPDVHRLLDELTRPDGRADPYPRYARIRATSPIVRAPDGVLVLTGYDECSTMLRDPRLGHMPPDLLAFIGYPDWTDHPALRTLFTSMLTINPPDHTRLRRLVSSTFTPRRVEALRPAIEAMVDGLLDELSGTVDFVDAFAFPLPVNVIGELLGIPAGDRAQFQTLTRDWTQVMEVITPEVLSRADPAAATIREYLGGLIDERRTNPADDLLSALALAEAEGDRLTREEAVTTAALLFVAGFETTTGLLANGLAALLDHPEQFRLLGERPDLARPAVEELLRYDSPVQIGARMVAEPIELAGVPVAPGERFVAYLGAGNRDPRRFPDPDVLRLDRTDNAPLSFGGGIHYCLGAPLARLEAQIAFPALARRFPELAPAGGAQRRDSLTLKGFTRLPVRIPV</sequence>
<comment type="similarity">
    <text evidence="1 2">Belongs to the cytochrome P450 family.</text>
</comment>
<dbReference type="Proteomes" id="UP001500967">
    <property type="component" value="Unassembled WGS sequence"/>
</dbReference>
<dbReference type="EMBL" id="BAAAGX010000016">
    <property type="protein sequence ID" value="GAA0251739.1"/>
    <property type="molecule type" value="Genomic_DNA"/>
</dbReference>
<dbReference type="Pfam" id="PF00067">
    <property type="entry name" value="p450"/>
    <property type="match status" value="2"/>
</dbReference>
<dbReference type="PROSITE" id="PS00086">
    <property type="entry name" value="CYTOCHROME_P450"/>
    <property type="match status" value="1"/>
</dbReference>